<sequence length="184" mass="21174">MLWLPHSRHQPAAKRNVMQKSKPLGSFGNPIFELKLQTVGEEIRVEALPRTVEETPSLRDMTVSQHAGVPRLRVRRMEYPCSGFVTVYVDLDDWNRSYQGSYYSLEQIVAQAIKINKGRTLHEVNAYLVTEAFHRAKRKIQHGRRESYSVRTVVVFYRIETESVTTIAEAARGLQKCGLTKKRS</sequence>
<comment type="caution">
    <text evidence="1">The sequence shown here is derived from an EMBL/GenBank/DDBJ whole genome shotgun (WGS) entry which is preliminary data.</text>
</comment>
<organism evidence="1 2">
    <name type="scientific">Candidatus Magasanikbacteria bacterium RIFCSPHIGHO2_01_FULL_50_8</name>
    <dbReference type="NCBI Taxonomy" id="1798674"/>
    <lineage>
        <taxon>Bacteria</taxon>
        <taxon>Candidatus Magasanikiibacteriota</taxon>
    </lineage>
</organism>
<dbReference type="AlphaFoldDB" id="A0A1F6LNR2"/>
<accession>A0A1F6LNR2</accession>
<protein>
    <submittedName>
        <fullName evidence="1">Uncharacterized protein</fullName>
    </submittedName>
</protein>
<gene>
    <name evidence="1" type="ORF">A2848_00060</name>
</gene>
<dbReference type="Proteomes" id="UP000176329">
    <property type="component" value="Unassembled WGS sequence"/>
</dbReference>
<evidence type="ECO:0000313" key="2">
    <source>
        <dbReference type="Proteomes" id="UP000176329"/>
    </source>
</evidence>
<name>A0A1F6LNR2_9BACT</name>
<reference evidence="1 2" key="1">
    <citation type="journal article" date="2016" name="Nat. Commun.">
        <title>Thousands of microbial genomes shed light on interconnected biogeochemical processes in an aquifer system.</title>
        <authorList>
            <person name="Anantharaman K."/>
            <person name="Brown C.T."/>
            <person name="Hug L.A."/>
            <person name="Sharon I."/>
            <person name="Castelle C.J."/>
            <person name="Probst A.J."/>
            <person name="Thomas B.C."/>
            <person name="Singh A."/>
            <person name="Wilkins M.J."/>
            <person name="Karaoz U."/>
            <person name="Brodie E.L."/>
            <person name="Williams K.H."/>
            <person name="Hubbard S.S."/>
            <person name="Banfield J.F."/>
        </authorList>
    </citation>
    <scope>NUCLEOTIDE SEQUENCE [LARGE SCALE GENOMIC DNA]</scope>
</reference>
<dbReference type="EMBL" id="MFPV01000049">
    <property type="protein sequence ID" value="OGH60933.1"/>
    <property type="molecule type" value="Genomic_DNA"/>
</dbReference>
<evidence type="ECO:0000313" key="1">
    <source>
        <dbReference type="EMBL" id="OGH60933.1"/>
    </source>
</evidence>
<proteinExistence type="predicted"/>